<dbReference type="AlphaFoldDB" id="A0A7J6W3J6"/>
<evidence type="ECO:0000256" key="2">
    <source>
        <dbReference type="ARBA" id="ARBA00023015"/>
    </source>
</evidence>
<dbReference type="InterPro" id="IPR013761">
    <property type="entry name" value="SAM/pointed_sf"/>
</dbReference>
<accession>A0A7J6W3J6</accession>
<dbReference type="InterPro" id="IPR003340">
    <property type="entry name" value="B3_DNA-bd"/>
</dbReference>
<dbReference type="Proteomes" id="UP000554482">
    <property type="component" value="Unassembled WGS sequence"/>
</dbReference>
<feature type="domain" description="TF-B3" evidence="7">
    <location>
        <begin position="61"/>
        <end position="154"/>
    </location>
</feature>
<dbReference type="OrthoDB" id="76949at2759"/>
<keyword evidence="4" id="KW-0804">Transcription</keyword>
<dbReference type="PANTHER" id="PTHR31391">
    <property type="entry name" value="B3 DOMAIN-CONTAINING PROTEIN OS11G0197600-RELATED"/>
    <property type="match status" value="1"/>
</dbReference>
<dbReference type="Pfam" id="PF02362">
    <property type="entry name" value="B3"/>
    <property type="match status" value="1"/>
</dbReference>
<evidence type="ECO:0000256" key="3">
    <source>
        <dbReference type="ARBA" id="ARBA00023125"/>
    </source>
</evidence>
<keyword evidence="2" id="KW-0805">Transcription regulation</keyword>
<evidence type="ECO:0000259" key="6">
    <source>
        <dbReference type="PROSITE" id="PS50105"/>
    </source>
</evidence>
<dbReference type="SMART" id="SM01019">
    <property type="entry name" value="B3"/>
    <property type="match status" value="1"/>
</dbReference>
<dbReference type="CDD" id="cd10017">
    <property type="entry name" value="B3_DNA"/>
    <property type="match status" value="1"/>
</dbReference>
<gene>
    <name evidence="8" type="ORF">FRX31_019323</name>
</gene>
<dbReference type="GO" id="GO:0005634">
    <property type="term" value="C:nucleus"/>
    <property type="evidence" value="ECO:0007669"/>
    <property type="project" value="UniProtKB-SubCell"/>
</dbReference>
<evidence type="ECO:0000259" key="7">
    <source>
        <dbReference type="PROSITE" id="PS50863"/>
    </source>
</evidence>
<dbReference type="PROSITE" id="PS50105">
    <property type="entry name" value="SAM_DOMAIN"/>
    <property type="match status" value="1"/>
</dbReference>
<comment type="subcellular location">
    <subcellularLocation>
        <location evidence="1">Nucleus</location>
    </subcellularLocation>
</comment>
<keyword evidence="5" id="KW-0539">Nucleus</keyword>
<dbReference type="EMBL" id="JABWDY010023247">
    <property type="protein sequence ID" value="KAF5191090.1"/>
    <property type="molecule type" value="Genomic_DNA"/>
</dbReference>
<dbReference type="InterPro" id="IPR015300">
    <property type="entry name" value="DNA-bd_pseudobarrel_sf"/>
</dbReference>
<keyword evidence="8" id="KW-0808">Transferase</keyword>
<dbReference type="Gene3D" id="1.10.150.50">
    <property type="entry name" value="Transcription Factor, Ets-1"/>
    <property type="match status" value="1"/>
</dbReference>
<dbReference type="GO" id="GO:0016301">
    <property type="term" value="F:kinase activity"/>
    <property type="evidence" value="ECO:0007669"/>
    <property type="project" value="UniProtKB-KW"/>
</dbReference>
<comment type="caution">
    <text evidence="8">The sequence shown here is derived from an EMBL/GenBank/DDBJ whole genome shotgun (WGS) entry which is preliminary data.</text>
</comment>
<keyword evidence="8" id="KW-0418">Kinase</keyword>
<evidence type="ECO:0000313" key="8">
    <source>
        <dbReference type="EMBL" id="KAF5191090.1"/>
    </source>
</evidence>
<dbReference type="Pfam" id="PF00536">
    <property type="entry name" value="SAM_1"/>
    <property type="match status" value="1"/>
</dbReference>
<name>A0A7J6W3J6_THATH</name>
<protein>
    <submittedName>
        <fullName evidence="8">Mitogen-activated protein kinase kinase kinase</fullName>
    </submittedName>
</protein>
<evidence type="ECO:0000256" key="5">
    <source>
        <dbReference type="ARBA" id="ARBA00023242"/>
    </source>
</evidence>
<dbReference type="Gene3D" id="2.40.330.10">
    <property type="entry name" value="DNA-binding pseudobarrel domain"/>
    <property type="match status" value="1"/>
</dbReference>
<evidence type="ECO:0000256" key="4">
    <source>
        <dbReference type="ARBA" id="ARBA00023163"/>
    </source>
</evidence>
<sequence>MKAGQKRRKYVITEDMVEDTDLEEEEEIMEVDSDNASQHSAQEVVTRVNVRDSITSGNPQFEVEMRKTSTSYPFQMHIPMKFVKHHLPSFTTYITIRNIKGKKWRVQFNYTSRRCCFSNGWKAFAIVHSLKIGDCCRFELVDKYEILCHIYRDLSQKRSPETRPRGQIIYEESSKREKKEKLAAEVPSASRCVAKRKSPRYASDQTESVDSLLQSMGLEKYSDIFHAEEIDIAALKLMTDEDLKFMAIPMGPRKKILDALKSST</sequence>
<dbReference type="InterPro" id="IPR001660">
    <property type="entry name" value="SAM"/>
</dbReference>
<dbReference type="GO" id="GO:0003677">
    <property type="term" value="F:DNA binding"/>
    <property type="evidence" value="ECO:0007669"/>
    <property type="project" value="UniProtKB-KW"/>
</dbReference>
<dbReference type="SMART" id="SM00454">
    <property type="entry name" value="SAM"/>
    <property type="match status" value="1"/>
</dbReference>
<dbReference type="SUPFAM" id="SSF101936">
    <property type="entry name" value="DNA-binding pseudobarrel domain"/>
    <property type="match status" value="1"/>
</dbReference>
<reference evidence="8 9" key="1">
    <citation type="submission" date="2020-06" db="EMBL/GenBank/DDBJ databases">
        <title>Transcriptomic and genomic resources for Thalictrum thalictroides and T. hernandezii: Facilitating candidate gene discovery in an emerging model plant lineage.</title>
        <authorList>
            <person name="Arias T."/>
            <person name="Riano-Pachon D.M."/>
            <person name="Di Stilio V.S."/>
        </authorList>
    </citation>
    <scope>NUCLEOTIDE SEQUENCE [LARGE SCALE GENOMIC DNA]</scope>
    <source>
        <strain evidence="9">cv. WT478/WT964</strain>
        <tissue evidence="8">Leaves</tissue>
    </source>
</reference>
<keyword evidence="3" id="KW-0238">DNA-binding</keyword>
<evidence type="ECO:0000256" key="1">
    <source>
        <dbReference type="ARBA" id="ARBA00004123"/>
    </source>
</evidence>
<feature type="domain" description="SAM" evidence="6">
    <location>
        <begin position="204"/>
        <end position="264"/>
    </location>
</feature>
<evidence type="ECO:0000313" key="9">
    <source>
        <dbReference type="Proteomes" id="UP000554482"/>
    </source>
</evidence>
<dbReference type="PANTHER" id="PTHR31391:SF106">
    <property type="entry name" value="B3 DOMAIN-CONTAINING PROTEIN OS01G0723500"/>
    <property type="match status" value="1"/>
</dbReference>
<dbReference type="PROSITE" id="PS50863">
    <property type="entry name" value="B3"/>
    <property type="match status" value="1"/>
</dbReference>
<proteinExistence type="predicted"/>
<dbReference type="InterPro" id="IPR044837">
    <property type="entry name" value="REM16-like"/>
</dbReference>
<dbReference type="SUPFAM" id="SSF47769">
    <property type="entry name" value="SAM/Pointed domain"/>
    <property type="match status" value="1"/>
</dbReference>
<organism evidence="8 9">
    <name type="scientific">Thalictrum thalictroides</name>
    <name type="common">Rue-anemone</name>
    <name type="synonym">Anemone thalictroides</name>
    <dbReference type="NCBI Taxonomy" id="46969"/>
    <lineage>
        <taxon>Eukaryota</taxon>
        <taxon>Viridiplantae</taxon>
        <taxon>Streptophyta</taxon>
        <taxon>Embryophyta</taxon>
        <taxon>Tracheophyta</taxon>
        <taxon>Spermatophyta</taxon>
        <taxon>Magnoliopsida</taxon>
        <taxon>Ranunculales</taxon>
        <taxon>Ranunculaceae</taxon>
        <taxon>Thalictroideae</taxon>
        <taxon>Thalictrum</taxon>
    </lineage>
</organism>
<keyword evidence="9" id="KW-1185">Reference proteome</keyword>